<evidence type="ECO:0000313" key="5">
    <source>
        <dbReference type="EMBL" id="MCU7554453.1"/>
    </source>
</evidence>
<gene>
    <name evidence="5" type="ORF">OCL06_07570</name>
</gene>
<keyword evidence="6" id="KW-1185">Reference proteome</keyword>
<protein>
    <submittedName>
        <fullName evidence="5">CatB-related O-acetyltransferase</fullName>
    </submittedName>
</protein>
<keyword evidence="2" id="KW-0808">Transferase</keyword>
<name>A0ABT2VNI1_9ALTE</name>
<dbReference type="Pfam" id="PF00132">
    <property type="entry name" value="Hexapep"/>
    <property type="match status" value="1"/>
</dbReference>
<dbReference type="Proteomes" id="UP001209257">
    <property type="component" value="Unassembled WGS sequence"/>
</dbReference>
<reference evidence="6" key="1">
    <citation type="submission" date="2023-07" db="EMBL/GenBank/DDBJ databases">
        <title>Study on multiphase classification of strain Alteromonas salexigens isolated from the Yellow Sea.</title>
        <authorList>
            <person name="Sun L."/>
        </authorList>
    </citation>
    <scope>NUCLEOTIDE SEQUENCE [LARGE SCALE GENOMIC DNA]</scope>
    <source>
        <strain evidence="6">ASW11-19</strain>
    </source>
</reference>
<dbReference type="InterPro" id="IPR011004">
    <property type="entry name" value="Trimer_LpxA-like_sf"/>
</dbReference>
<dbReference type="EMBL" id="JAOTJC010000007">
    <property type="protein sequence ID" value="MCU7554453.1"/>
    <property type="molecule type" value="Genomic_DNA"/>
</dbReference>
<dbReference type="SUPFAM" id="SSF51161">
    <property type="entry name" value="Trimeric LpxA-like enzymes"/>
    <property type="match status" value="1"/>
</dbReference>
<comment type="caution">
    <text evidence="5">The sequence shown here is derived from an EMBL/GenBank/DDBJ whole genome shotgun (WGS) entry which is preliminary data.</text>
</comment>
<comment type="similarity">
    <text evidence="1">Belongs to the transferase hexapeptide repeat family.</text>
</comment>
<evidence type="ECO:0000313" key="6">
    <source>
        <dbReference type="Proteomes" id="UP001209257"/>
    </source>
</evidence>
<dbReference type="InterPro" id="IPR001451">
    <property type="entry name" value="Hexapep"/>
</dbReference>
<accession>A0ABT2VNI1</accession>
<dbReference type="RefSeq" id="WP_262993160.1">
    <property type="nucleotide sequence ID" value="NZ_JAOTJC010000007.1"/>
</dbReference>
<proteinExistence type="inferred from homology"/>
<keyword evidence="3" id="KW-0677">Repeat</keyword>
<evidence type="ECO:0000256" key="4">
    <source>
        <dbReference type="ARBA" id="ARBA00023315"/>
    </source>
</evidence>
<dbReference type="CDD" id="cd03349">
    <property type="entry name" value="LbH_XAT"/>
    <property type="match status" value="1"/>
</dbReference>
<organism evidence="5 6">
    <name type="scientific">Alteromonas salexigens</name>
    <dbReference type="NCBI Taxonomy" id="2982530"/>
    <lineage>
        <taxon>Bacteria</taxon>
        <taxon>Pseudomonadati</taxon>
        <taxon>Pseudomonadota</taxon>
        <taxon>Gammaproteobacteria</taxon>
        <taxon>Alteromonadales</taxon>
        <taxon>Alteromonadaceae</taxon>
        <taxon>Alteromonas/Salinimonas group</taxon>
        <taxon>Alteromonas</taxon>
    </lineage>
</organism>
<dbReference type="PANTHER" id="PTHR43300">
    <property type="entry name" value="ACETYLTRANSFERASE"/>
    <property type="match status" value="1"/>
</dbReference>
<evidence type="ECO:0000256" key="1">
    <source>
        <dbReference type="ARBA" id="ARBA00007274"/>
    </source>
</evidence>
<dbReference type="PANTHER" id="PTHR43300:SF11">
    <property type="entry name" value="ACETYLTRANSFERASE RV3034C-RELATED"/>
    <property type="match status" value="1"/>
</dbReference>
<dbReference type="InterPro" id="IPR050179">
    <property type="entry name" value="Trans_hexapeptide_repeat"/>
</dbReference>
<evidence type="ECO:0000256" key="3">
    <source>
        <dbReference type="ARBA" id="ARBA00022737"/>
    </source>
</evidence>
<sequence length="260" mass="29089">MSRQQIQVTDALLTELNEKRVYFSPKGDDKVAGRFRPAESLQYLSDVRIEPYTCYINGRLLFSMGSHSFSRSPLPLNTKVGRYCSIGARVNVMGPDHPKSRFTSASITYDPTFIICQQYLKDQQSLKFQQCANAEPKNHLPVTIGNDVWLGEDVTLARGVNIGDGAIVAAKSTVTRDVPPYAIVGGTPARVIKYRFEDGVIEKLNSLQWWNYELAGLIQGQRTDVQVEDFIGSASEKIAKGEVGLCNYQAVDAKWFKERQ</sequence>
<dbReference type="PROSITE" id="PS00101">
    <property type="entry name" value="HEXAPEP_TRANSFERASES"/>
    <property type="match status" value="1"/>
</dbReference>
<keyword evidence="4" id="KW-0012">Acyltransferase</keyword>
<dbReference type="InterPro" id="IPR018357">
    <property type="entry name" value="Hexapep_transf_CS"/>
</dbReference>
<evidence type="ECO:0000256" key="2">
    <source>
        <dbReference type="ARBA" id="ARBA00022679"/>
    </source>
</evidence>
<dbReference type="Gene3D" id="2.160.10.10">
    <property type="entry name" value="Hexapeptide repeat proteins"/>
    <property type="match status" value="1"/>
</dbReference>